<evidence type="ECO:0000256" key="4">
    <source>
        <dbReference type="ARBA" id="ARBA00022692"/>
    </source>
</evidence>
<keyword evidence="1 10" id="KW-1003">Cell membrane</keyword>
<feature type="transmembrane region" description="Helical" evidence="10">
    <location>
        <begin position="38"/>
        <end position="57"/>
    </location>
</feature>
<keyword evidence="5 10" id="KW-1133">Transmembrane helix</keyword>
<accession>A0ABS5V1W1</accession>
<name>A0ABS5V1W1_9GAMM</name>
<evidence type="ECO:0000256" key="7">
    <source>
        <dbReference type="ARBA" id="ARBA00023136"/>
    </source>
</evidence>
<feature type="transmembrane region" description="Helical" evidence="10">
    <location>
        <begin position="132"/>
        <end position="149"/>
    </location>
</feature>
<keyword evidence="8 10" id="KW-0594">Phospholipid biosynthesis</keyword>
<keyword evidence="11" id="KW-0012">Acyltransferase</keyword>
<dbReference type="HAMAP" id="MF_01043">
    <property type="entry name" value="PlsY"/>
    <property type="match status" value="1"/>
</dbReference>
<comment type="subunit">
    <text evidence="10">Probably interacts with PlsX.</text>
</comment>
<dbReference type="GO" id="GO:0004366">
    <property type="term" value="F:glycerol-3-phosphate O-acyltransferase activity"/>
    <property type="evidence" value="ECO:0007669"/>
    <property type="project" value="UniProtKB-EC"/>
</dbReference>
<comment type="similarity">
    <text evidence="10">Belongs to the PlsY family.</text>
</comment>
<keyword evidence="12" id="KW-1185">Reference proteome</keyword>
<evidence type="ECO:0000313" key="12">
    <source>
        <dbReference type="Proteomes" id="UP001195903"/>
    </source>
</evidence>
<keyword evidence="3 10" id="KW-0808">Transferase</keyword>
<comment type="subcellular location">
    <subcellularLocation>
        <location evidence="10">Cell membrane</location>
        <topology evidence="10">Multi-pass membrane protein</topology>
    </subcellularLocation>
</comment>
<dbReference type="Proteomes" id="UP001195903">
    <property type="component" value="Unassembled WGS sequence"/>
</dbReference>
<feature type="transmembrane region" description="Helical" evidence="10">
    <location>
        <begin position="104"/>
        <end position="125"/>
    </location>
</feature>
<dbReference type="PANTHER" id="PTHR30309">
    <property type="entry name" value="INNER MEMBRANE PROTEIN YGIH"/>
    <property type="match status" value="1"/>
</dbReference>
<proteinExistence type="inferred from homology"/>
<evidence type="ECO:0000256" key="5">
    <source>
        <dbReference type="ARBA" id="ARBA00022989"/>
    </source>
</evidence>
<comment type="caution">
    <text evidence="11">The sequence shown here is derived from an EMBL/GenBank/DDBJ whole genome shotgun (WGS) entry which is preliminary data.</text>
</comment>
<dbReference type="InterPro" id="IPR003811">
    <property type="entry name" value="G3P_acylTferase_PlsY"/>
</dbReference>
<keyword evidence="6 10" id="KW-0443">Lipid metabolism</keyword>
<keyword evidence="7 10" id="KW-0472">Membrane</keyword>
<dbReference type="SMART" id="SM01207">
    <property type="entry name" value="G3P_acyltransf"/>
    <property type="match status" value="1"/>
</dbReference>
<reference evidence="11 12" key="1">
    <citation type="submission" date="2021-05" db="EMBL/GenBank/DDBJ databases">
        <title>Shewanella sp. JM162201.</title>
        <authorList>
            <person name="Xu S."/>
            <person name="Li A."/>
        </authorList>
    </citation>
    <scope>NUCLEOTIDE SEQUENCE [LARGE SCALE GENOMIC DNA]</scope>
    <source>
        <strain evidence="11 12">JM162201</strain>
    </source>
</reference>
<sequence length="193" mass="20609">MIVSAYLAGSVSSAVLVCKLRGLPDPRTQGSGNPGATNVLRIGGASAAAMVLLFDMLKGAIPAYIAYKLGIDAVWLGVIAIAACLGHIFPIFFGFKGGKGVATAYGAIAPIDGYLTALLIATWMTTILVTRYSSVAALATAILAPVYTWWLDDRFTIPVTMLSTLILIRHKDNIRRLLKGEESKVSRKKRPKE</sequence>
<evidence type="ECO:0000256" key="6">
    <source>
        <dbReference type="ARBA" id="ARBA00023098"/>
    </source>
</evidence>
<dbReference type="RefSeq" id="WP_214506823.1">
    <property type="nucleotide sequence ID" value="NZ_JAHEPS010000002.1"/>
</dbReference>
<keyword evidence="9 10" id="KW-1208">Phospholipid metabolism</keyword>
<dbReference type="PANTHER" id="PTHR30309:SF0">
    <property type="entry name" value="GLYCEROL-3-PHOSPHATE ACYLTRANSFERASE-RELATED"/>
    <property type="match status" value="1"/>
</dbReference>
<keyword evidence="2 10" id="KW-0444">Lipid biosynthesis</keyword>
<comment type="pathway">
    <text evidence="10">Lipid metabolism; phospholipid metabolism.</text>
</comment>
<dbReference type="EC" id="2.3.1.275" evidence="10"/>
<evidence type="ECO:0000256" key="1">
    <source>
        <dbReference type="ARBA" id="ARBA00022475"/>
    </source>
</evidence>
<keyword evidence="4 10" id="KW-0812">Transmembrane</keyword>
<comment type="catalytic activity">
    <reaction evidence="10">
        <text>an acyl phosphate + sn-glycerol 3-phosphate = a 1-acyl-sn-glycero-3-phosphate + phosphate</text>
        <dbReference type="Rhea" id="RHEA:34075"/>
        <dbReference type="ChEBI" id="CHEBI:43474"/>
        <dbReference type="ChEBI" id="CHEBI:57597"/>
        <dbReference type="ChEBI" id="CHEBI:57970"/>
        <dbReference type="ChEBI" id="CHEBI:59918"/>
        <dbReference type="EC" id="2.3.1.275"/>
    </reaction>
</comment>
<gene>
    <name evidence="10 11" type="primary">plsY</name>
    <name evidence="11" type="ORF">KJI95_07920</name>
</gene>
<evidence type="ECO:0000313" key="11">
    <source>
        <dbReference type="EMBL" id="MBT1444453.1"/>
    </source>
</evidence>
<dbReference type="NCBIfam" id="TIGR00023">
    <property type="entry name" value="glycerol-3-phosphate 1-O-acyltransferase PlsY"/>
    <property type="match status" value="1"/>
</dbReference>
<evidence type="ECO:0000256" key="2">
    <source>
        <dbReference type="ARBA" id="ARBA00022516"/>
    </source>
</evidence>
<feature type="transmembrane region" description="Helical" evidence="10">
    <location>
        <begin position="69"/>
        <end position="92"/>
    </location>
</feature>
<evidence type="ECO:0000256" key="3">
    <source>
        <dbReference type="ARBA" id="ARBA00022679"/>
    </source>
</evidence>
<evidence type="ECO:0000256" key="10">
    <source>
        <dbReference type="HAMAP-Rule" id="MF_01043"/>
    </source>
</evidence>
<dbReference type="Pfam" id="PF02660">
    <property type="entry name" value="G3P_acyltransf"/>
    <property type="match status" value="1"/>
</dbReference>
<comment type="function">
    <text evidence="10">Catalyzes the transfer of an acyl group from acyl-phosphate (acyl-PO(4)) to glycerol-3-phosphate (G3P) to form lysophosphatidic acid (LPA). This enzyme utilizes acyl-phosphate as fatty acyl donor, but not acyl-CoA or acyl-ACP.</text>
</comment>
<evidence type="ECO:0000256" key="9">
    <source>
        <dbReference type="ARBA" id="ARBA00023264"/>
    </source>
</evidence>
<protein>
    <recommendedName>
        <fullName evidence="10">Glycerol-3-phosphate acyltransferase</fullName>
    </recommendedName>
    <alternativeName>
        <fullName evidence="10">Acyl-PO4 G3P acyltransferase</fullName>
    </alternativeName>
    <alternativeName>
        <fullName evidence="10">Acyl-phosphate--glycerol-3-phosphate acyltransferase</fullName>
    </alternativeName>
    <alternativeName>
        <fullName evidence="10">G3P acyltransferase</fullName>
        <shortName evidence="10">GPAT</shortName>
        <ecNumber evidence="10">2.3.1.275</ecNumber>
    </alternativeName>
    <alternativeName>
        <fullName evidence="10">Lysophosphatidic acid synthase</fullName>
        <shortName evidence="10">LPA synthase</shortName>
    </alternativeName>
</protein>
<organism evidence="11 12">
    <name type="scientific">Shewanella jiangmenensis</name>
    <dbReference type="NCBI Taxonomy" id="2837387"/>
    <lineage>
        <taxon>Bacteria</taxon>
        <taxon>Pseudomonadati</taxon>
        <taxon>Pseudomonadota</taxon>
        <taxon>Gammaproteobacteria</taxon>
        <taxon>Alteromonadales</taxon>
        <taxon>Shewanellaceae</taxon>
        <taxon>Shewanella</taxon>
    </lineage>
</organism>
<evidence type="ECO:0000256" key="8">
    <source>
        <dbReference type="ARBA" id="ARBA00023209"/>
    </source>
</evidence>
<dbReference type="EMBL" id="JAHEPS010000002">
    <property type="protein sequence ID" value="MBT1444453.1"/>
    <property type="molecule type" value="Genomic_DNA"/>
</dbReference>